<dbReference type="PANTHER" id="PTHR34374">
    <property type="entry name" value="LARGE RIBOSOMAL RNA SUBUNIT ACCUMULATION PROTEIN YCED HOMOLOG 1, CHLOROPLASTIC"/>
    <property type="match status" value="1"/>
</dbReference>
<dbReference type="InterPro" id="IPR003772">
    <property type="entry name" value="YceD"/>
</dbReference>
<name>A0A6J6KLV7_9ZZZZ</name>
<dbReference type="EMBL" id="CAEZWB010000083">
    <property type="protein sequence ID" value="CAB4649483.1"/>
    <property type="molecule type" value="Genomic_DNA"/>
</dbReference>
<organism evidence="1">
    <name type="scientific">freshwater metagenome</name>
    <dbReference type="NCBI Taxonomy" id="449393"/>
    <lineage>
        <taxon>unclassified sequences</taxon>
        <taxon>metagenomes</taxon>
        <taxon>ecological metagenomes</taxon>
    </lineage>
</organism>
<dbReference type="Pfam" id="PF02620">
    <property type="entry name" value="YceD"/>
    <property type="match status" value="1"/>
</dbReference>
<protein>
    <submittedName>
        <fullName evidence="1">Unannotated protein</fullName>
    </submittedName>
</protein>
<gene>
    <name evidence="1" type="ORF">UFOPK2166_00724</name>
</gene>
<accession>A0A6J6KLV7</accession>
<sequence>MASPLLVNVVELTRRQGTLKDIQLIVPASVFAFDDARIADTDQIDVDLHLESVSGGIVVNGTVAGKWATACRRCLRELHLVATAEVDELYQQVVDNPDAYPMTGEQLDLTGMARETLLLAMADAPLCRPDCPGLCPQCGADLTTAPCGCQAQRTDERWAILDQLRGELD</sequence>
<dbReference type="PANTHER" id="PTHR34374:SF1">
    <property type="entry name" value="LARGE RIBOSOMAL RNA SUBUNIT ACCUMULATION PROTEIN YCED HOMOLOG 1, CHLOROPLASTIC"/>
    <property type="match status" value="1"/>
</dbReference>
<dbReference type="AlphaFoldDB" id="A0A6J6KLV7"/>
<evidence type="ECO:0000313" key="1">
    <source>
        <dbReference type="EMBL" id="CAB4649483.1"/>
    </source>
</evidence>
<reference evidence="1" key="1">
    <citation type="submission" date="2020-05" db="EMBL/GenBank/DDBJ databases">
        <authorList>
            <person name="Chiriac C."/>
            <person name="Salcher M."/>
            <person name="Ghai R."/>
            <person name="Kavagutti S V."/>
        </authorList>
    </citation>
    <scope>NUCLEOTIDE SEQUENCE</scope>
</reference>
<proteinExistence type="predicted"/>